<evidence type="ECO:0000256" key="5">
    <source>
        <dbReference type="ARBA" id="ARBA00023163"/>
    </source>
</evidence>
<dbReference type="PANTHER" id="PTHR13208">
    <property type="entry name" value="MEDIATOR OF RNA POLYMERASE II TRANSCRIPTION SUBUNIT 4"/>
    <property type="match status" value="1"/>
</dbReference>
<dbReference type="AlphaFoldDB" id="A0A1U7LTB8"/>
<evidence type="ECO:0000313" key="10">
    <source>
        <dbReference type="Proteomes" id="UP000186594"/>
    </source>
</evidence>
<organism evidence="9 10">
    <name type="scientific">Neolecta irregularis (strain DAH-3)</name>
    <dbReference type="NCBI Taxonomy" id="1198029"/>
    <lineage>
        <taxon>Eukaryota</taxon>
        <taxon>Fungi</taxon>
        <taxon>Dikarya</taxon>
        <taxon>Ascomycota</taxon>
        <taxon>Taphrinomycotina</taxon>
        <taxon>Neolectales</taxon>
        <taxon>Neolectaceae</taxon>
        <taxon>Neolecta</taxon>
    </lineage>
</organism>
<evidence type="ECO:0000256" key="7">
    <source>
        <dbReference type="ARBA" id="ARBA00031257"/>
    </source>
</evidence>
<evidence type="ECO:0000256" key="6">
    <source>
        <dbReference type="ARBA" id="ARBA00023242"/>
    </source>
</evidence>
<protein>
    <recommendedName>
        <fullName evidence="3 8">Mediator of RNA polymerase II transcription subunit 4</fullName>
    </recommendedName>
    <alternativeName>
        <fullName evidence="7 8">Mediator complex subunit 4</fullName>
    </alternativeName>
</protein>
<dbReference type="GO" id="GO:0016592">
    <property type="term" value="C:mediator complex"/>
    <property type="evidence" value="ECO:0007669"/>
    <property type="project" value="InterPro"/>
</dbReference>
<proteinExistence type="inferred from homology"/>
<evidence type="ECO:0000256" key="2">
    <source>
        <dbReference type="ARBA" id="ARBA00009626"/>
    </source>
</evidence>
<comment type="function">
    <text evidence="8">Component of the Mediator complex, a coactivator involved in the regulated transcription of nearly all RNA polymerase II-dependent genes. Mediator functions as a bridge to convey information from gene-specific regulatory proteins to the basal RNA polymerase II transcription machinery. Mediator is recruited to promoters by direct interactions with regulatory proteins and serves as a scaffold for the assembly of a functional preinitiation complex with RNA polymerase II and the general transcription factors.</text>
</comment>
<keyword evidence="10" id="KW-1185">Reference proteome</keyword>
<accession>A0A1U7LTB8</accession>
<evidence type="ECO:0000313" key="9">
    <source>
        <dbReference type="EMBL" id="OLL25761.1"/>
    </source>
</evidence>
<evidence type="ECO:0000256" key="1">
    <source>
        <dbReference type="ARBA" id="ARBA00004123"/>
    </source>
</evidence>
<dbReference type="GO" id="GO:0070847">
    <property type="term" value="C:core mediator complex"/>
    <property type="evidence" value="ECO:0007669"/>
    <property type="project" value="TreeGrafter"/>
</dbReference>
<comment type="similarity">
    <text evidence="2 8">Belongs to the Mediator complex subunit 4 family.</text>
</comment>
<keyword evidence="8" id="KW-0010">Activator</keyword>
<dbReference type="OMA" id="THSAFEA"/>
<dbReference type="InterPro" id="IPR019258">
    <property type="entry name" value="Mediator_Med4"/>
</dbReference>
<keyword evidence="5 8" id="KW-0804">Transcription</keyword>
<comment type="caution">
    <text evidence="9">The sequence shown here is derived from an EMBL/GenBank/DDBJ whole genome shotgun (WGS) entry which is preliminary data.</text>
</comment>
<dbReference type="Proteomes" id="UP000186594">
    <property type="component" value="Unassembled WGS sequence"/>
</dbReference>
<keyword evidence="6 8" id="KW-0539">Nucleus</keyword>
<dbReference type="PANTHER" id="PTHR13208:SF2">
    <property type="entry name" value="MEDIATOR OF RNA POLYMERASE II TRANSCRIPTION SUBUNIT 4"/>
    <property type="match status" value="1"/>
</dbReference>
<dbReference type="GO" id="GO:0006357">
    <property type="term" value="P:regulation of transcription by RNA polymerase II"/>
    <property type="evidence" value="ECO:0007669"/>
    <property type="project" value="InterPro"/>
</dbReference>
<dbReference type="GO" id="GO:0003712">
    <property type="term" value="F:transcription coregulator activity"/>
    <property type="evidence" value="ECO:0007669"/>
    <property type="project" value="InterPro"/>
</dbReference>
<evidence type="ECO:0000256" key="4">
    <source>
        <dbReference type="ARBA" id="ARBA00023015"/>
    </source>
</evidence>
<dbReference type="EMBL" id="LXFE01000322">
    <property type="protein sequence ID" value="OLL25761.1"/>
    <property type="molecule type" value="Genomic_DNA"/>
</dbReference>
<comment type="subcellular location">
    <subcellularLocation>
        <location evidence="1 8">Nucleus</location>
    </subcellularLocation>
</comment>
<name>A0A1U7LTB8_NEOID</name>
<evidence type="ECO:0000256" key="8">
    <source>
        <dbReference type="RuleBase" id="RU364141"/>
    </source>
</evidence>
<reference evidence="9 10" key="1">
    <citation type="submission" date="2016-04" db="EMBL/GenBank/DDBJ databases">
        <title>Evolutionary innovation and constraint leading to complex multicellularity in the Ascomycota.</title>
        <authorList>
            <person name="Cisse O."/>
            <person name="Nguyen A."/>
            <person name="Hewitt D.A."/>
            <person name="Jedd G."/>
            <person name="Stajich J.E."/>
        </authorList>
    </citation>
    <scope>NUCLEOTIDE SEQUENCE [LARGE SCALE GENOMIC DNA]</scope>
    <source>
        <strain evidence="9 10">DAH-3</strain>
    </source>
</reference>
<dbReference type="Pfam" id="PF10018">
    <property type="entry name" value="Med4"/>
    <property type="match status" value="1"/>
</dbReference>
<gene>
    <name evidence="8" type="primary">MED4</name>
    <name evidence="9" type="ORF">NEOLI_000646</name>
</gene>
<keyword evidence="4 8" id="KW-0805">Transcription regulation</keyword>
<evidence type="ECO:0000256" key="3">
    <source>
        <dbReference type="ARBA" id="ARBA00020629"/>
    </source>
</evidence>
<comment type="subunit">
    <text evidence="8">Component of the Mediator complex.</text>
</comment>
<dbReference type="OrthoDB" id="1929813at2759"/>
<sequence>MTSTGFTTLDHVLDQYQNAVLSLLDLIAVPIPSNGDVSAAADEVITVDKSLSNALDEARKHQENHSKILELRQQSQNLDMELNIIIQTLAKLRDNLTASETTESYWTSTLPLNWHFTETEGQVSHEDLLAYARKLANYTHAPADYNPERPLETFSHIHAPWPTEEAMRRGRLGLGITGERADSSMAESGRNQPTLSPVYHEPKQHYNGHIETEQLANHAAVFDDMDLFNPDEM</sequence>
<dbReference type="STRING" id="1198029.A0A1U7LTB8"/>